<name>A0A2P7NVV7_9PROT</name>
<dbReference type="OrthoDB" id="5295974at2"/>
<dbReference type="Pfam" id="PF10143">
    <property type="entry name" value="PhosphMutase"/>
    <property type="match status" value="1"/>
</dbReference>
<evidence type="ECO:0000313" key="1">
    <source>
        <dbReference type="EMBL" id="PSJ17610.1"/>
    </source>
</evidence>
<organism evidence="1 2">
    <name type="scientific">Nitrosomonas supralitoralis</name>
    <dbReference type="NCBI Taxonomy" id="2116706"/>
    <lineage>
        <taxon>Bacteria</taxon>
        <taxon>Pseudomonadati</taxon>
        <taxon>Pseudomonadota</taxon>
        <taxon>Betaproteobacteria</taxon>
        <taxon>Nitrosomonadales</taxon>
        <taxon>Nitrosomonadaceae</taxon>
        <taxon>Nitrosomonas</taxon>
    </lineage>
</organism>
<dbReference type="InterPro" id="IPR004456">
    <property type="entry name" value="Pglycerate_mutase_ApgM"/>
</dbReference>
<dbReference type="Proteomes" id="UP000241912">
    <property type="component" value="Unassembled WGS sequence"/>
</dbReference>
<dbReference type="EMBL" id="PXXU01000017">
    <property type="protein sequence ID" value="PSJ17610.1"/>
    <property type="molecule type" value="Genomic_DNA"/>
</dbReference>
<sequence>MNINLQIPNLFWSDASQPEIYDELLMRTLEILLSKAISKTTTSLEMEPWLCKQFNVTQQHGNWPVAPLMLHIDAPVLAKTSKDFWMHADPVHLRIEQNHIMLADRQIFEISPEEAKQFIHDLNQNLGSNDFTFSALHPHRWYIRIPKAPEIQTHTLSQVTCKNINNFLPTGNDSIFWHKIFNEVQMLLHEHPINLARESRGELTINSIWLWGGGNKPQTIHSPYTNVWSDNTFSQSLALASNINYLALPTDVNKWLQTQISGNHLLVLDSLRSPAKYKNAFSWRETLRNMEQNWFLPLYTALRNGKIKQLTISTSNEVASHDFAITRSDLWKFWLISKSLFTHGTRIN</sequence>
<dbReference type="GO" id="GO:0004619">
    <property type="term" value="F:phosphoglycerate mutase activity"/>
    <property type="evidence" value="ECO:0007669"/>
    <property type="project" value="InterPro"/>
</dbReference>
<reference evidence="1 2" key="1">
    <citation type="submission" date="2018-03" db="EMBL/GenBank/DDBJ databases">
        <title>Draft genome of Nitrosomonas supralitoralis APG5.</title>
        <authorList>
            <person name="Urakawa H."/>
            <person name="Lopez J.V."/>
        </authorList>
    </citation>
    <scope>NUCLEOTIDE SEQUENCE [LARGE SCALE GENOMIC DNA]</scope>
    <source>
        <strain evidence="1 2">APG5</strain>
    </source>
</reference>
<dbReference type="PIRSF" id="PIRSF015283">
    <property type="entry name" value="Regulatory_RpfE"/>
    <property type="match status" value="1"/>
</dbReference>
<comment type="caution">
    <text evidence="1">The sequence shown here is derived from an EMBL/GenBank/DDBJ whole genome shotgun (WGS) entry which is preliminary data.</text>
</comment>
<keyword evidence="2" id="KW-1185">Reference proteome</keyword>
<dbReference type="AlphaFoldDB" id="A0A2P7NVV7"/>
<proteinExistence type="predicted"/>
<accession>A0A2P7NVV7</accession>
<dbReference type="InterPro" id="IPR016631">
    <property type="entry name" value="Regulatory_RpfE"/>
</dbReference>
<gene>
    <name evidence="1" type="ORF">C7H79_07410</name>
</gene>
<dbReference type="RefSeq" id="WP_106706654.1">
    <property type="nucleotide sequence ID" value="NZ_PXXU01000017.1"/>
</dbReference>
<protein>
    <submittedName>
        <fullName evidence="1">Phosphoglycerate mutase</fullName>
    </submittedName>
</protein>
<evidence type="ECO:0000313" key="2">
    <source>
        <dbReference type="Proteomes" id="UP000241912"/>
    </source>
</evidence>